<dbReference type="CDD" id="cd05015">
    <property type="entry name" value="SIS_PGI_1"/>
    <property type="match status" value="1"/>
</dbReference>
<dbReference type="PROSITE" id="PS00765">
    <property type="entry name" value="P_GLUCOSE_ISOMERASE_1"/>
    <property type="match status" value="1"/>
</dbReference>
<dbReference type="PROSITE" id="PS00108">
    <property type="entry name" value="PROTEIN_KINASE_ST"/>
    <property type="match status" value="1"/>
</dbReference>
<keyword evidence="12 15" id="KW-0413">Isomerase</keyword>
<dbReference type="GO" id="GO:0051156">
    <property type="term" value="P:glucose 6-phosphate metabolic process"/>
    <property type="evidence" value="ECO:0007669"/>
    <property type="project" value="TreeGrafter"/>
</dbReference>
<accession>A0A6P6YKH3</accession>
<evidence type="ECO:0000259" key="16">
    <source>
        <dbReference type="PROSITE" id="PS50011"/>
    </source>
</evidence>
<keyword evidence="10 14" id="KW-0067">ATP-binding</keyword>
<dbReference type="OrthoDB" id="1738954at2759"/>
<evidence type="ECO:0000256" key="6">
    <source>
        <dbReference type="ARBA" id="ARBA00022527"/>
    </source>
</evidence>
<organism evidence="17 18">
    <name type="scientific">Dermatophagoides pteronyssinus</name>
    <name type="common">European house dust mite</name>
    <dbReference type="NCBI Taxonomy" id="6956"/>
    <lineage>
        <taxon>Eukaryota</taxon>
        <taxon>Metazoa</taxon>
        <taxon>Ecdysozoa</taxon>
        <taxon>Arthropoda</taxon>
        <taxon>Chelicerata</taxon>
        <taxon>Arachnida</taxon>
        <taxon>Acari</taxon>
        <taxon>Acariformes</taxon>
        <taxon>Sarcoptiformes</taxon>
        <taxon>Astigmata</taxon>
        <taxon>Psoroptidia</taxon>
        <taxon>Analgoidea</taxon>
        <taxon>Pyroglyphidae</taxon>
        <taxon>Dermatophagoidinae</taxon>
        <taxon>Dermatophagoides</taxon>
    </lineage>
</organism>
<keyword evidence="11 15" id="KW-0324">Glycolysis</keyword>
<dbReference type="CDD" id="cd05117">
    <property type="entry name" value="STKc_CAMK"/>
    <property type="match status" value="1"/>
</dbReference>
<dbReference type="GO" id="GO:0048029">
    <property type="term" value="F:monosaccharide binding"/>
    <property type="evidence" value="ECO:0007669"/>
    <property type="project" value="TreeGrafter"/>
</dbReference>
<evidence type="ECO:0000256" key="9">
    <source>
        <dbReference type="ARBA" id="ARBA00022777"/>
    </source>
</evidence>
<dbReference type="InterPro" id="IPR001672">
    <property type="entry name" value="G6P_Isomerase"/>
</dbReference>
<dbReference type="PANTHER" id="PTHR11469:SF1">
    <property type="entry name" value="GLUCOSE-6-PHOSPHATE ISOMERASE"/>
    <property type="match status" value="1"/>
</dbReference>
<keyword evidence="5 15" id="KW-0312">Gluconeogenesis</keyword>
<evidence type="ECO:0000313" key="18">
    <source>
        <dbReference type="RefSeq" id="XP_027205404.1"/>
    </source>
</evidence>
<dbReference type="Pfam" id="PF00069">
    <property type="entry name" value="Pkinase"/>
    <property type="match status" value="1"/>
</dbReference>
<evidence type="ECO:0000256" key="3">
    <source>
        <dbReference type="ARBA" id="ARBA00011952"/>
    </source>
</evidence>
<evidence type="ECO:0000256" key="8">
    <source>
        <dbReference type="ARBA" id="ARBA00022741"/>
    </source>
</evidence>
<evidence type="ECO:0000256" key="4">
    <source>
        <dbReference type="ARBA" id="ARBA00018388"/>
    </source>
</evidence>
<keyword evidence="6" id="KW-0723">Serine/threonine-protein kinase</keyword>
<dbReference type="InterPro" id="IPR046348">
    <property type="entry name" value="SIS_dom_sf"/>
</dbReference>
<feature type="domain" description="Protein kinase" evidence="16">
    <location>
        <begin position="466"/>
        <end position="734"/>
    </location>
</feature>
<dbReference type="HAMAP" id="MF_00473">
    <property type="entry name" value="G6P_isomerase"/>
    <property type="match status" value="1"/>
</dbReference>
<dbReference type="GO" id="GO:0004674">
    <property type="term" value="F:protein serine/threonine kinase activity"/>
    <property type="evidence" value="ECO:0007669"/>
    <property type="project" value="UniProtKB-KW"/>
</dbReference>
<dbReference type="InterPro" id="IPR000719">
    <property type="entry name" value="Prot_kinase_dom"/>
</dbReference>
<comment type="pathway">
    <text evidence="1 15">Carbohydrate degradation; glycolysis; D-glyceraldehyde 3-phosphate and glycerone phosphate from D-glucose: step 2/4.</text>
</comment>
<sequence>MFGGALCNSTERRAVAHMALRGTPVSLNGQGLEKLAAGVLQKVFRFAESVRSGETRGISGRRLVNVVCVGIGGSYLGLDFVRTALETSKDGCASCSGLRLRLLSNVDPVDAFRTLRDLDAAETLVVVISKTFTTAETMLNANVAKEWLAQRLGAAAVPQHFCAVSTAVDKCAAFGIQAERVFEFWDWVGGRYSVTSAVGVLPLALYFGPPVVQQFLAGARAGDEDVLRNRVASVAARLALVTVWNAVYLKFGCLAVLPYAQCLARFPAHVQQLSMESNGKRVTKDGVPFPDLSLSGEIVFGEPGTNGQHSFYQMIHQGRVIPCDFIGFCKSQTNLKIAGERLSLHDELMSNFFAQPDALAFGKSAEQLAAEGVPAELVPHKVFTGNRPSLSLLFREAANAHNVGLLLAIYEHRVAIYGFLMGMNSFDQWGVELGKVLAKNVKAALEKSRQQLSSCFLLQMADDSIEGKIRTIGRGSYGTVILVENKETHQRFACKWIPKNKFRAGRLEKFRTEIKLMRRCDHPNIVKIFEYYEDAEDFYLIEESCPGGELFDFLTGPHYFANVDSGTREGGRAIEKRAAGIMLQLLNGINYLHLRGIVHRDIKPENILLAEPNDVSVLKIIDFGLSSKILPEAAMKDQLGTPYYIAPEVLARNYDFKCDIWSLGVVLYILICGKAPFNGPTDEAVIQKVREKKYAMNDAVWAHVSPECKDLIAHMIVSPAEQRYTAAECLQHPC</sequence>
<dbReference type="InterPro" id="IPR035476">
    <property type="entry name" value="SIS_PGI_1"/>
</dbReference>
<reference evidence="18" key="1">
    <citation type="submission" date="2025-08" db="UniProtKB">
        <authorList>
            <consortium name="RefSeq"/>
        </authorList>
    </citation>
    <scope>IDENTIFICATION</scope>
    <source>
        <strain evidence="18">Airmid</strain>
    </source>
</reference>
<comment type="catalytic activity">
    <reaction evidence="13 15">
        <text>alpha-D-glucose 6-phosphate = beta-D-fructose 6-phosphate</text>
        <dbReference type="Rhea" id="RHEA:11816"/>
        <dbReference type="ChEBI" id="CHEBI:57634"/>
        <dbReference type="ChEBI" id="CHEBI:58225"/>
        <dbReference type="EC" id="5.3.1.9"/>
    </reaction>
</comment>
<dbReference type="SUPFAM" id="SSF56112">
    <property type="entry name" value="Protein kinase-like (PK-like)"/>
    <property type="match status" value="1"/>
</dbReference>
<gene>
    <name evidence="18" type="primary">LOC113799007</name>
</gene>
<dbReference type="Pfam" id="PF00342">
    <property type="entry name" value="PGI"/>
    <property type="match status" value="1"/>
</dbReference>
<evidence type="ECO:0000256" key="15">
    <source>
        <dbReference type="RuleBase" id="RU000612"/>
    </source>
</evidence>
<evidence type="ECO:0000256" key="1">
    <source>
        <dbReference type="ARBA" id="ARBA00004926"/>
    </source>
</evidence>
<dbReference type="FunFam" id="1.10.510.10:FF:000571">
    <property type="entry name" value="Maternal embryonic leucine zipper kinase"/>
    <property type="match status" value="1"/>
</dbReference>
<dbReference type="GO" id="GO:0005524">
    <property type="term" value="F:ATP binding"/>
    <property type="evidence" value="ECO:0007669"/>
    <property type="project" value="UniProtKB-UniRule"/>
</dbReference>
<keyword evidence="8 14" id="KW-0547">Nucleotide-binding</keyword>
<dbReference type="UniPathway" id="UPA00109">
    <property type="reaction ID" value="UER00181"/>
</dbReference>
<dbReference type="KEGG" id="dpte:113799007"/>
<dbReference type="InterPro" id="IPR035482">
    <property type="entry name" value="SIS_PGI_2"/>
</dbReference>
<evidence type="ECO:0000256" key="13">
    <source>
        <dbReference type="ARBA" id="ARBA00029321"/>
    </source>
</evidence>
<dbReference type="PROSITE" id="PS51463">
    <property type="entry name" value="P_GLUCOSE_ISOMERASE_3"/>
    <property type="match status" value="1"/>
</dbReference>
<dbReference type="GO" id="GO:0004347">
    <property type="term" value="F:glucose-6-phosphate isomerase activity"/>
    <property type="evidence" value="ECO:0007669"/>
    <property type="project" value="UniProtKB-EC"/>
</dbReference>
<dbReference type="FunFam" id="3.30.200.20:FF:000315">
    <property type="entry name" value="Calcium-dependent protein kinase 3"/>
    <property type="match status" value="1"/>
</dbReference>
<dbReference type="InterPro" id="IPR023096">
    <property type="entry name" value="G6P_Isomerase_C"/>
</dbReference>
<dbReference type="RefSeq" id="XP_027205404.1">
    <property type="nucleotide sequence ID" value="XM_027349603.1"/>
</dbReference>
<name>A0A6P6YKH3_DERPT</name>
<dbReference type="CDD" id="cd05016">
    <property type="entry name" value="SIS_PGI_2"/>
    <property type="match status" value="1"/>
</dbReference>
<keyword evidence="9" id="KW-0418">Kinase</keyword>
<dbReference type="PROSITE" id="PS00174">
    <property type="entry name" value="P_GLUCOSE_ISOMERASE_2"/>
    <property type="match status" value="1"/>
</dbReference>
<evidence type="ECO:0000256" key="2">
    <source>
        <dbReference type="ARBA" id="ARBA00006604"/>
    </source>
</evidence>
<dbReference type="InterPro" id="IPR017441">
    <property type="entry name" value="Protein_kinase_ATP_BS"/>
</dbReference>
<evidence type="ECO:0000256" key="11">
    <source>
        <dbReference type="ARBA" id="ARBA00023152"/>
    </source>
</evidence>
<dbReference type="PANTHER" id="PTHR11469">
    <property type="entry name" value="GLUCOSE-6-PHOSPHATE ISOMERASE"/>
    <property type="match status" value="1"/>
</dbReference>
<dbReference type="PROSITE" id="PS00107">
    <property type="entry name" value="PROTEIN_KINASE_ATP"/>
    <property type="match status" value="1"/>
</dbReference>
<evidence type="ECO:0000256" key="5">
    <source>
        <dbReference type="ARBA" id="ARBA00022432"/>
    </source>
</evidence>
<dbReference type="Gene3D" id="1.10.510.10">
    <property type="entry name" value="Transferase(Phosphotransferase) domain 1"/>
    <property type="match status" value="1"/>
</dbReference>
<dbReference type="SUPFAM" id="SSF53697">
    <property type="entry name" value="SIS domain"/>
    <property type="match status" value="1"/>
</dbReference>
<dbReference type="InterPro" id="IPR008271">
    <property type="entry name" value="Ser/Thr_kinase_AS"/>
</dbReference>
<dbReference type="Gene3D" id="3.40.50.10490">
    <property type="entry name" value="Glucose-6-phosphate isomerase like protein, domain 1"/>
    <property type="match status" value="2"/>
</dbReference>
<dbReference type="GO" id="GO:0005829">
    <property type="term" value="C:cytosol"/>
    <property type="evidence" value="ECO:0007669"/>
    <property type="project" value="TreeGrafter"/>
</dbReference>
<evidence type="ECO:0000313" key="17">
    <source>
        <dbReference type="Proteomes" id="UP000515146"/>
    </source>
</evidence>
<dbReference type="SMART" id="SM00220">
    <property type="entry name" value="S_TKc"/>
    <property type="match status" value="1"/>
</dbReference>
<proteinExistence type="inferred from homology"/>
<dbReference type="InterPro" id="IPR018189">
    <property type="entry name" value="Phosphoglucose_isomerase_CS"/>
</dbReference>
<dbReference type="NCBIfam" id="NF001211">
    <property type="entry name" value="PRK00179.1"/>
    <property type="match status" value="1"/>
</dbReference>
<dbReference type="Proteomes" id="UP000515146">
    <property type="component" value="Unplaced"/>
</dbReference>
<protein>
    <recommendedName>
        <fullName evidence="4 15">Glucose-6-phosphate isomerase</fullName>
        <ecNumber evidence="3 15">5.3.1.9</ecNumber>
    </recommendedName>
</protein>
<comment type="similarity">
    <text evidence="2 15">Belongs to the GPI family.</text>
</comment>
<dbReference type="GO" id="GO:0006096">
    <property type="term" value="P:glycolytic process"/>
    <property type="evidence" value="ECO:0007669"/>
    <property type="project" value="UniProtKB-UniPathway"/>
</dbReference>
<evidence type="ECO:0000256" key="12">
    <source>
        <dbReference type="ARBA" id="ARBA00023235"/>
    </source>
</evidence>
<dbReference type="InterPro" id="IPR011009">
    <property type="entry name" value="Kinase-like_dom_sf"/>
</dbReference>
<dbReference type="InParanoid" id="A0A6P6YKH3"/>
<dbReference type="PROSITE" id="PS50011">
    <property type="entry name" value="PROTEIN_KINASE_DOM"/>
    <property type="match status" value="1"/>
</dbReference>
<dbReference type="GO" id="GO:0006094">
    <property type="term" value="P:gluconeogenesis"/>
    <property type="evidence" value="ECO:0007669"/>
    <property type="project" value="UniProtKB-KW"/>
</dbReference>
<evidence type="ECO:0000256" key="10">
    <source>
        <dbReference type="ARBA" id="ARBA00022840"/>
    </source>
</evidence>
<dbReference type="AlphaFoldDB" id="A0A6P6YKH3"/>
<dbReference type="EC" id="5.3.1.9" evidence="3 15"/>
<dbReference type="Gene3D" id="1.10.1390.10">
    <property type="match status" value="1"/>
</dbReference>
<keyword evidence="17" id="KW-1185">Reference proteome</keyword>
<keyword evidence="7" id="KW-0808">Transferase</keyword>
<evidence type="ECO:0000256" key="7">
    <source>
        <dbReference type="ARBA" id="ARBA00022679"/>
    </source>
</evidence>
<feature type="binding site" evidence="14">
    <location>
        <position position="495"/>
    </location>
    <ligand>
        <name>ATP</name>
        <dbReference type="ChEBI" id="CHEBI:30616"/>
    </ligand>
</feature>
<evidence type="ECO:0000256" key="14">
    <source>
        <dbReference type="PROSITE-ProRule" id="PRU10141"/>
    </source>
</evidence>
<dbReference type="PRINTS" id="PR00662">
    <property type="entry name" value="G6PISOMERASE"/>
</dbReference>